<dbReference type="Pfam" id="PF22666">
    <property type="entry name" value="Glyco_hydro_2_N2"/>
    <property type="match status" value="1"/>
</dbReference>
<dbReference type="PANTHER" id="PTHR43730:SF1">
    <property type="entry name" value="BETA-MANNOSIDASE"/>
    <property type="match status" value="1"/>
</dbReference>
<dbReference type="FunFam" id="2.60.120.260:FF:000118">
    <property type="entry name" value="Beta-mannosidase B"/>
    <property type="match status" value="1"/>
</dbReference>
<dbReference type="AlphaFoldDB" id="A0A5M9K4L2"/>
<keyword evidence="6" id="KW-0326">Glycosidase</keyword>
<dbReference type="SUPFAM" id="SSF51445">
    <property type="entry name" value="(Trans)glycosidases"/>
    <property type="match status" value="1"/>
</dbReference>
<dbReference type="VEuPathDB" id="FungiDB:MFRU_020g01100"/>
<keyword evidence="14" id="KW-1185">Reference proteome</keyword>
<evidence type="ECO:0000256" key="8">
    <source>
        <dbReference type="ARBA" id="ARBA00038429"/>
    </source>
</evidence>
<dbReference type="InterPro" id="IPR006102">
    <property type="entry name" value="Ig-like_GH2"/>
</dbReference>
<dbReference type="InterPro" id="IPR008979">
    <property type="entry name" value="Galactose-bd-like_sf"/>
</dbReference>
<comment type="catalytic activity">
    <reaction evidence="1">
        <text>Hydrolysis of terminal, non-reducing beta-D-mannose residues in beta-D-mannosides.</text>
        <dbReference type="EC" id="3.2.1.25"/>
    </reaction>
</comment>
<dbReference type="SUPFAM" id="SSF49303">
    <property type="entry name" value="beta-Galactosidase/glucuronidase domain"/>
    <property type="match status" value="1"/>
</dbReference>
<dbReference type="GO" id="GO:0000272">
    <property type="term" value="P:polysaccharide catabolic process"/>
    <property type="evidence" value="ECO:0007669"/>
    <property type="project" value="UniProtKB-KW"/>
</dbReference>
<comment type="similarity">
    <text evidence="8">Belongs to the glycosyl hydrolase 2 family. Beta-mannosidase B subfamily.</text>
</comment>
<dbReference type="SUPFAM" id="SSF49785">
    <property type="entry name" value="Galactose-binding domain-like"/>
    <property type="match status" value="1"/>
</dbReference>
<dbReference type="InterPro" id="IPR017853">
    <property type="entry name" value="GH"/>
</dbReference>
<keyword evidence="7" id="KW-0624">Polysaccharide degradation</keyword>
<dbReference type="InterPro" id="IPR050887">
    <property type="entry name" value="Beta-mannosidase_GH2"/>
</dbReference>
<dbReference type="PANTHER" id="PTHR43730">
    <property type="entry name" value="BETA-MANNOSIDASE"/>
    <property type="match status" value="1"/>
</dbReference>
<keyword evidence="4" id="KW-0378">Hydrolase</keyword>
<evidence type="ECO:0000256" key="10">
    <source>
        <dbReference type="ARBA" id="ARBA00041614"/>
    </source>
</evidence>
<feature type="domain" description="Beta-mannosidase-like galactose-binding" evidence="12">
    <location>
        <begin position="13"/>
        <end position="189"/>
    </location>
</feature>
<evidence type="ECO:0000256" key="7">
    <source>
        <dbReference type="ARBA" id="ARBA00023326"/>
    </source>
</evidence>
<protein>
    <recommendedName>
        <fullName evidence="9">Beta-mannosidase B</fullName>
        <ecNumber evidence="3">3.2.1.25</ecNumber>
    </recommendedName>
    <alternativeName>
        <fullName evidence="10">Mannanase B</fullName>
    </alternativeName>
</protein>
<sequence>MSKHTIIPIDENWTFKQADNEDSKFLPVAQFPTNVHLDLIANGIIQDPFIGKNENDVQWVGETAWIYRTTFSSPTVASEDKAVVKAVLAFDGLDTYATVILNGKEILKTDNMFIPERIDVTTYLKDEEENELEITFESAYLKGCAIVEQHPDHHWGCWNGDNSRLAVRKAQYHWGWDWGPTLMTCGPWRPINLELFSSRISDVYFTSNVNKALKTAELIAKADIEGEDSKVRFDITLDGEVIATKTITSSEGHASHAFTIEDPALWFPIRYGKQPLYDLTATLFHKDTSISARTKKFGLRRVELVQDPVIGQPGTSFFFRINNIPIFCGGSDWIPADNFIPRISKEKYYDWVKLVADGNQFMIRVWGGGIFEEQAFYDACDELGILVWQDFMFGCGNYPAFPDFLASVKKEAEENVKLLRHHPSIVIWAGNNEDYQYQESEGLTYDFDNKDSESWLKTNFPARYIYEKILVDACAELVPDTYYHYGSPWGGKATTDPTIGDLHQWNVWHGSQEKYQNFDKLVGRFVSEFGMEAFPNIKTIDAFLPLGKDDPDRFAQSSTVDFHNKADGHERRIALYLVEKLPLRP</sequence>
<dbReference type="Gene3D" id="2.60.40.10">
    <property type="entry name" value="Immunoglobulins"/>
    <property type="match status" value="1"/>
</dbReference>
<dbReference type="EC" id="3.2.1.25" evidence="3"/>
<evidence type="ECO:0000256" key="5">
    <source>
        <dbReference type="ARBA" id="ARBA00023277"/>
    </source>
</evidence>
<dbReference type="InterPro" id="IPR013783">
    <property type="entry name" value="Ig-like_fold"/>
</dbReference>
<name>A0A5M9K4L2_MONFR</name>
<evidence type="ECO:0000313" key="14">
    <source>
        <dbReference type="Proteomes" id="UP000322873"/>
    </source>
</evidence>
<dbReference type="FunFam" id="3.20.20.80:FF:000050">
    <property type="entry name" value="Beta-mannosidase B"/>
    <property type="match status" value="1"/>
</dbReference>
<organism evidence="13 14">
    <name type="scientific">Monilinia fructicola</name>
    <name type="common">Brown rot fungus</name>
    <name type="synonym">Ciboria fructicola</name>
    <dbReference type="NCBI Taxonomy" id="38448"/>
    <lineage>
        <taxon>Eukaryota</taxon>
        <taxon>Fungi</taxon>
        <taxon>Dikarya</taxon>
        <taxon>Ascomycota</taxon>
        <taxon>Pezizomycotina</taxon>
        <taxon>Leotiomycetes</taxon>
        <taxon>Helotiales</taxon>
        <taxon>Sclerotiniaceae</taxon>
        <taxon>Monilinia</taxon>
    </lineage>
</organism>
<evidence type="ECO:0000256" key="1">
    <source>
        <dbReference type="ARBA" id="ARBA00000829"/>
    </source>
</evidence>
<evidence type="ECO:0000256" key="6">
    <source>
        <dbReference type="ARBA" id="ARBA00023295"/>
    </source>
</evidence>
<feature type="domain" description="Glycoside hydrolase family 2 immunoglobulin-like beta-sandwich" evidence="11">
    <location>
        <begin position="199"/>
        <end position="300"/>
    </location>
</feature>
<dbReference type="Gene3D" id="2.60.120.260">
    <property type="entry name" value="Galactose-binding domain-like"/>
    <property type="match status" value="1"/>
</dbReference>
<dbReference type="EMBL" id="VICG01000002">
    <property type="protein sequence ID" value="KAA8575757.1"/>
    <property type="molecule type" value="Genomic_DNA"/>
</dbReference>
<dbReference type="InterPro" id="IPR054593">
    <property type="entry name" value="Beta-mannosidase-like_N2"/>
</dbReference>
<dbReference type="Gene3D" id="3.20.20.80">
    <property type="entry name" value="Glycosidases"/>
    <property type="match status" value="1"/>
</dbReference>
<evidence type="ECO:0000256" key="9">
    <source>
        <dbReference type="ARBA" id="ARBA00041069"/>
    </source>
</evidence>
<comment type="caution">
    <text evidence="13">The sequence shown here is derived from an EMBL/GenBank/DDBJ whole genome shotgun (WGS) entry which is preliminary data.</text>
</comment>
<evidence type="ECO:0000259" key="11">
    <source>
        <dbReference type="Pfam" id="PF00703"/>
    </source>
</evidence>
<accession>A0A5M9K4L2</accession>
<evidence type="ECO:0000256" key="2">
    <source>
        <dbReference type="ARBA" id="ARBA00004740"/>
    </source>
</evidence>
<dbReference type="GO" id="GO:0004567">
    <property type="term" value="F:beta-mannosidase activity"/>
    <property type="evidence" value="ECO:0007669"/>
    <property type="project" value="UniProtKB-EC"/>
</dbReference>
<proteinExistence type="inferred from homology"/>
<dbReference type="InterPro" id="IPR036156">
    <property type="entry name" value="Beta-gal/glucu_dom_sf"/>
</dbReference>
<dbReference type="Proteomes" id="UP000322873">
    <property type="component" value="Unassembled WGS sequence"/>
</dbReference>
<evidence type="ECO:0000259" key="12">
    <source>
        <dbReference type="Pfam" id="PF22666"/>
    </source>
</evidence>
<dbReference type="Pfam" id="PF00703">
    <property type="entry name" value="Glyco_hydro_2"/>
    <property type="match status" value="1"/>
</dbReference>
<evidence type="ECO:0000313" key="13">
    <source>
        <dbReference type="EMBL" id="KAA8575757.1"/>
    </source>
</evidence>
<dbReference type="GO" id="GO:0006516">
    <property type="term" value="P:glycoprotein catabolic process"/>
    <property type="evidence" value="ECO:0007669"/>
    <property type="project" value="TreeGrafter"/>
</dbReference>
<evidence type="ECO:0000256" key="4">
    <source>
        <dbReference type="ARBA" id="ARBA00022801"/>
    </source>
</evidence>
<evidence type="ECO:0000256" key="3">
    <source>
        <dbReference type="ARBA" id="ARBA00012754"/>
    </source>
</evidence>
<comment type="pathway">
    <text evidence="2">Glycan metabolism; N-glycan degradation.</text>
</comment>
<keyword evidence="5" id="KW-0119">Carbohydrate metabolism</keyword>
<gene>
    <name evidence="13" type="ORF">EYC84_004861</name>
</gene>
<reference evidence="13 14" key="1">
    <citation type="submission" date="2019-06" db="EMBL/GenBank/DDBJ databases">
        <title>Genome Sequence of the Brown Rot Fungal Pathogen Monilinia fructicola.</title>
        <authorList>
            <person name="De Miccolis Angelini R.M."/>
            <person name="Landi L."/>
            <person name="Abate D."/>
            <person name="Pollastro S."/>
            <person name="Romanazzi G."/>
            <person name="Faretra F."/>
        </authorList>
    </citation>
    <scope>NUCLEOTIDE SEQUENCE [LARGE SCALE GENOMIC DNA]</scope>
    <source>
        <strain evidence="13 14">Mfrc123</strain>
    </source>
</reference>